<keyword evidence="2" id="KW-1185">Reference proteome</keyword>
<dbReference type="Proteomes" id="UP000182149">
    <property type="component" value="Unassembled WGS sequence"/>
</dbReference>
<dbReference type="Gene3D" id="3.40.50.300">
    <property type="entry name" value="P-loop containing nucleotide triphosphate hydrolases"/>
    <property type="match status" value="1"/>
</dbReference>
<protein>
    <recommendedName>
        <fullName evidence="3">DNA topology modulation protein FlaR</fullName>
    </recommendedName>
</protein>
<dbReference type="AlphaFoldDB" id="A0A1L8QSR3"/>
<comment type="caution">
    <text evidence="1">The sequence shown here is derived from an EMBL/GenBank/DDBJ whole genome shotgun (WGS) entry which is preliminary data.</text>
</comment>
<dbReference type="RefSeq" id="WP_071874771.1">
    <property type="nucleotide sequence ID" value="NZ_JBHSHF010000023.1"/>
</dbReference>
<gene>
    <name evidence="1" type="ORF">RU93_GL002068</name>
</gene>
<dbReference type="SUPFAM" id="SSF52540">
    <property type="entry name" value="P-loop containing nucleoside triphosphate hydrolases"/>
    <property type="match status" value="1"/>
</dbReference>
<dbReference type="InterPro" id="IPR052922">
    <property type="entry name" value="Cytidylate_Kinase-2"/>
</dbReference>
<evidence type="ECO:0008006" key="3">
    <source>
        <dbReference type="Google" id="ProtNLM"/>
    </source>
</evidence>
<sequence length="172" mass="20611">MKIAIFGYSGSGKSTLAAFLGEQHQLPVLHLDTVQFIENWQERNRQEALQMVATFMEQDSWVIDGNYSKFYQERRLEEADYVIMLLFSPFASLKRIIERRVKYRNTARPDMAEGCPEKIDGEFLWWVLYKGRNKAKRQYYQAIQKTYPEKVIVIKNQQQLTRFYQQQHMKLR</sequence>
<evidence type="ECO:0000313" key="1">
    <source>
        <dbReference type="EMBL" id="OJG10552.1"/>
    </source>
</evidence>
<dbReference type="STRING" id="328396.RU93_GL002068"/>
<accession>A0A1L8QSR3</accession>
<dbReference type="EMBL" id="JXKD01000007">
    <property type="protein sequence ID" value="OJG10552.1"/>
    <property type="molecule type" value="Genomic_DNA"/>
</dbReference>
<dbReference type="InterPro" id="IPR027417">
    <property type="entry name" value="P-loop_NTPase"/>
</dbReference>
<reference evidence="1 2" key="1">
    <citation type="submission" date="2014-12" db="EMBL/GenBank/DDBJ databases">
        <title>Draft genome sequences of 29 type strains of Enterococci.</title>
        <authorList>
            <person name="Zhong Z."/>
            <person name="Sun Z."/>
            <person name="Liu W."/>
            <person name="Zhang W."/>
            <person name="Zhang H."/>
        </authorList>
    </citation>
    <scope>NUCLEOTIDE SEQUENCE [LARGE SCALE GENOMIC DNA]</scope>
    <source>
        <strain evidence="1 2">DSM 17690</strain>
    </source>
</reference>
<name>A0A1L8QSR3_9ENTE</name>
<dbReference type="OrthoDB" id="1201990at2"/>
<proteinExistence type="predicted"/>
<dbReference type="PANTHER" id="PTHR37816">
    <property type="entry name" value="YALI0E33011P"/>
    <property type="match status" value="1"/>
</dbReference>
<organism evidence="1 2">
    <name type="scientific">Enterococcus aquimarinus</name>
    <dbReference type="NCBI Taxonomy" id="328396"/>
    <lineage>
        <taxon>Bacteria</taxon>
        <taxon>Bacillati</taxon>
        <taxon>Bacillota</taxon>
        <taxon>Bacilli</taxon>
        <taxon>Lactobacillales</taxon>
        <taxon>Enterococcaceae</taxon>
        <taxon>Enterococcus</taxon>
    </lineage>
</organism>
<dbReference type="PANTHER" id="PTHR37816:SF3">
    <property type="entry name" value="MODULATES DNA TOPOLOGY"/>
    <property type="match status" value="1"/>
</dbReference>
<evidence type="ECO:0000313" key="2">
    <source>
        <dbReference type="Proteomes" id="UP000182149"/>
    </source>
</evidence>